<sequence length="196" mass="21479">MQPDFATRRKTQSLRGDWKFDARPHWIDEQPSRNDAAKLPKRNRCSACRAVENLTQCLPDRRSSCDFILPVPDIHTSSPGCLKTPHPKEDLRLSAGYQNTLGVIPTPAGGGHRPPGGNRPNTAPRSDDRRGHSDFPAGLAGDLQKIARWPSGKAPAKMKPAPNGAGGFAEVRRVQRHPSRFSVSARQTLKILLGPC</sequence>
<name>A0AAV7PHP2_PLEWA</name>
<comment type="caution">
    <text evidence="2">The sequence shown here is derived from an EMBL/GenBank/DDBJ whole genome shotgun (WGS) entry which is preliminary data.</text>
</comment>
<evidence type="ECO:0000313" key="2">
    <source>
        <dbReference type="EMBL" id="KAJ1127334.1"/>
    </source>
</evidence>
<dbReference type="EMBL" id="JANPWB010000011">
    <property type="protein sequence ID" value="KAJ1127334.1"/>
    <property type="molecule type" value="Genomic_DNA"/>
</dbReference>
<organism evidence="2 3">
    <name type="scientific">Pleurodeles waltl</name>
    <name type="common">Iberian ribbed newt</name>
    <dbReference type="NCBI Taxonomy" id="8319"/>
    <lineage>
        <taxon>Eukaryota</taxon>
        <taxon>Metazoa</taxon>
        <taxon>Chordata</taxon>
        <taxon>Craniata</taxon>
        <taxon>Vertebrata</taxon>
        <taxon>Euteleostomi</taxon>
        <taxon>Amphibia</taxon>
        <taxon>Batrachia</taxon>
        <taxon>Caudata</taxon>
        <taxon>Salamandroidea</taxon>
        <taxon>Salamandridae</taxon>
        <taxon>Pleurodelinae</taxon>
        <taxon>Pleurodeles</taxon>
    </lineage>
</organism>
<proteinExistence type="predicted"/>
<protein>
    <recommendedName>
        <fullName evidence="4">Beta-galactosidase</fullName>
    </recommendedName>
</protein>
<evidence type="ECO:0000256" key="1">
    <source>
        <dbReference type="SAM" id="MobiDB-lite"/>
    </source>
</evidence>
<accession>A0AAV7PHP2</accession>
<feature type="region of interest" description="Disordered" evidence="1">
    <location>
        <begin position="103"/>
        <end position="141"/>
    </location>
</feature>
<keyword evidence="3" id="KW-1185">Reference proteome</keyword>
<evidence type="ECO:0008006" key="4">
    <source>
        <dbReference type="Google" id="ProtNLM"/>
    </source>
</evidence>
<evidence type="ECO:0000313" key="3">
    <source>
        <dbReference type="Proteomes" id="UP001066276"/>
    </source>
</evidence>
<gene>
    <name evidence="2" type="ORF">NDU88_005737</name>
</gene>
<reference evidence="2" key="1">
    <citation type="journal article" date="2022" name="bioRxiv">
        <title>Sequencing and chromosome-scale assembly of the giantPleurodeles waltlgenome.</title>
        <authorList>
            <person name="Brown T."/>
            <person name="Elewa A."/>
            <person name="Iarovenko S."/>
            <person name="Subramanian E."/>
            <person name="Araus A.J."/>
            <person name="Petzold A."/>
            <person name="Susuki M."/>
            <person name="Suzuki K.-i.T."/>
            <person name="Hayashi T."/>
            <person name="Toyoda A."/>
            <person name="Oliveira C."/>
            <person name="Osipova E."/>
            <person name="Leigh N.D."/>
            <person name="Simon A."/>
            <person name="Yun M.H."/>
        </authorList>
    </citation>
    <scope>NUCLEOTIDE SEQUENCE</scope>
    <source>
        <strain evidence="2">20211129_DDA</strain>
        <tissue evidence="2">Liver</tissue>
    </source>
</reference>
<dbReference type="AlphaFoldDB" id="A0AAV7PHP2"/>
<dbReference type="Proteomes" id="UP001066276">
    <property type="component" value="Chromosome 7"/>
</dbReference>